<accession>A0A9D4E964</accession>
<protein>
    <submittedName>
        <fullName evidence="1">Uncharacterized protein</fullName>
    </submittedName>
</protein>
<sequence>MSSTIRDKSIGKGLLLDRRTVKRYGEFRGNRRIFGHGVTCRCVNAAVGPETTTGRVGYGATALHTVT</sequence>
<organism evidence="1 2">
    <name type="scientific">Dreissena polymorpha</name>
    <name type="common">Zebra mussel</name>
    <name type="synonym">Mytilus polymorpha</name>
    <dbReference type="NCBI Taxonomy" id="45954"/>
    <lineage>
        <taxon>Eukaryota</taxon>
        <taxon>Metazoa</taxon>
        <taxon>Spiralia</taxon>
        <taxon>Lophotrochozoa</taxon>
        <taxon>Mollusca</taxon>
        <taxon>Bivalvia</taxon>
        <taxon>Autobranchia</taxon>
        <taxon>Heteroconchia</taxon>
        <taxon>Euheterodonta</taxon>
        <taxon>Imparidentia</taxon>
        <taxon>Neoheterodontei</taxon>
        <taxon>Myida</taxon>
        <taxon>Dreissenoidea</taxon>
        <taxon>Dreissenidae</taxon>
        <taxon>Dreissena</taxon>
    </lineage>
</organism>
<reference evidence="1" key="2">
    <citation type="submission" date="2020-11" db="EMBL/GenBank/DDBJ databases">
        <authorList>
            <person name="McCartney M.A."/>
            <person name="Auch B."/>
            <person name="Kono T."/>
            <person name="Mallez S."/>
            <person name="Becker A."/>
            <person name="Gohl D.M."/>
            <person name="Silverstein K.A.T."/>
            <person name="Koren S."/>
            <person name="Bechman K.B."/>
            <person name="Herman A."/>
            <person name="Abrahante J.E."/>
            <person name="Garbe J."/>
        </authorList>
    </citation>
    <scope>NUCLEOTIDE SEQUENCE</scope>
    <source>
        <strain evidence="1">Duluth1</strain>
        <tissue evidence="1">Whole animal</tissue>
    </source>
</reference>
<reference evidence="1" key="1">
    <citation type="journal article" date="2019" name="bioRxiv">
        <title>The Genome of the Zebra Mussel, Dreissena polymorpha: A Resource for Invasive Species Research.</title>
        <authorList>
            <person name="McCartney M.A."/>
            <person name="Auch B."/>
            <person name="Kono T."/>
            <person name="Mallez S."/>
            <person name="Zhang Y."/>
            <person name="Obille A."/>
            <person name="Becker A."/>
            <person name="Abrahante J.E."/>
            <person name="Garbe J."/>
            <person name="Badalamenti J.P."/>
            <person name="Herman A."/>
            <person name="Mangelson H."/>
            <person name="Liachko I."/>
            <person name="Sullivan S."/>
            <person name="Sone E.D."/>
            <person name="Koren S."/>
            <person name="Silverstein K.A.T."/>
            <person name="Beckman K.B."/>
            <person name="Gohl D.M."/>
        </authorList>
    </citation>
    <scope>NUCLEOTIDE SEQUENCE</scope>
    <source>
        <strain evidence="1">Duluth1</strain>
        <tissue evidence="1">Whole animal</tissue>
    </source>
</reference>
<dbReference type="Proteomes" id="UP000828390">
    <property type="component" value="Unassembled WGS sequence"/>
</dbReference>
<name>A0A9D4E964_DREPO</name>
<gene>
    <name evidence="1" type="ORF">DPMN_176889</name>
</gene>
<dbReference type="AlphaFoldDB" id="A0A9D4E964"/>
<evidence type="ECO:0000313" key="1">
    <source>
        <dbReference type="EMBL" id="KAH3775486.1"/>
    </source>
</evidence>
<comment type="caution">
    <text evidence="1">The sequence shown here is derived from an EMBL/GenBank/DDBJ whole genome shotgun (WGS) entry which is preliminary data.</text>
</comment>
<proteinExistence type="predicted"/>
<evidence type="ECO:0000313" key="2">
    <source>
        <dbReference type="Proteomes" id="UP000828390"/>
    </source>
</evidence>
<keyword evidence="2" id="KW-1185">Reference proteome</keyword>
<dbReference type="EMBL" id="JAIWYP010000009">
    <property type="protein sequence ID" value="KAH3775486.1"/>
    <property type="molecule type" value="Genomic_DNA"/>
</dbReference>